<keyword evidence="3" id="KW-0378">Hydrolase</keyword>
<evidence type="ECO:0000256" key="6">
    <source>
        <dbReference type="RuleBase" id="RU003690"/>
    </source>
</evidence>
<dbReference type="SUPFAM" id="SSF51445">
    <property type="entry name" value="(Trans)glycosidases"/>
    <property type="match status" value="1"/>
</dbReference>
<dbReference type="FunFam" id="3.20.20.80:FF:000013">
    <property type="entry name" value="lactase-phlorizin hydrolase"/>
    <property type="match status" value="1"/>
</dbReference>
<keyword evidence="5" id="KW-0326">Glycosidase</keyword>
<dbReference type="Gene3D" id="3.20.20.80">
    <property type="entry name" value="Glycosidases"/>
    <property type="match status" value="1"/>
</dbReference>
<dbReference type="PANTHER" id="PTHR10353:SF36">
    <property type="entry name" value="LP05116P"/>
    <property type="match status" value="1"/>
</dbReference>
<dbReference type="GO" id="GO:0008422">
    <property type="term" value="F:beta-glucosidase activity"/>
    <property type="evidence" value="ECO:0007669"/>
    <property type="project" value="TreeGrafter"/>
</dbReference>
<dbReference type="PROSITE" id="PS00653">
    <property type="entry name" value="GLYCOSYL_HYDROL_F1_2"/>
    <property type="match status" value="1"/>
</dbReference>
<dbReference type="GO" id="GO:0005975">
    <property type="term" value="P:carbohydrate metabolic process"/>
    <property type="evidence" value="ECO:0007669"/>
    <property type="project" value="InterPro"/>
</dbReference>
<name>V5GMX6_ANOGL</name>
<dbReference type="KEGG" id="agb:108908423"/>
<accession>V5GMX6</accession>
<comment type="similarity">
    <text evidence="1 6">Belongs to the glycosyl hydrolase 1 family.</text>
</comment>
<dbReference type="Pfam" id="PF00232">
    <property type="entry name" value="Glyco_hydro_1"/>
    <property type="match status" value="1"/>
</dbReference>
<dbReference type="PRINTS" id="PR00131">
    <property type="entry name" value="GLHYDRLASE1"/>
</dbReference>
<dbReference type="InterPro" id="IPR001360">
    <property type="entry name" value="Glyco_hydro_1"/>
</dbReference>
<dbReference type="PANTHER" id="PTHR10353">
    <property type="entry name" value="GLYCOSYL HYDROLASE"/>
    <property type="match status" value="1"/>
</dbReference>
<dbReference type="InterPro" id="IPR033132">
    <property type="entry name" value="GH_1_N_CS"/>
</dbReference>
<dbReference type="InterPro" id="IPR017853">
    <property type="entry name" value="GH"/>
</dbReference>
<evidence type="ECO:0000256" key="5">
    <source>
        <dbReference type="ARBA" id="ARBA00023295"/>
    </source>
</evidence>
<feature type="chain" id="PRO_5004737417" evidence="7">
    <location>
        <begin position="18"/>
        <end position="494"/>
    </location>
</feature>
<keyword evidence="7" id="KW-0732">Signal</keyword>
<proteinExistence type="inferred from homology"/>
<evidence type="ECO:0000256" key="7">
    <source>
        <dbReference type="SAM" id="SignalP"/>
    </source>
</evidence>
<dbReference type="OrthoDB" id="65569at2759"/>
<dbReference type="AlphaFoldDB" id="V5GMX6"/>
<organism evidence="8">
    <name type="scientific">Anoplophora glabripennis</name>
    <name type="common">Asian longhorn beetle</name>
    <name type="synonym">Anoplophora nobilis</name>
    <dbReference type="NCBI Taxonomy" id="217634"/>
    <lineage>
        <taxon>Eukaryota</taxon>
        <taxon>Metazoa</taxon>
        <taxon>Ecdysozoa</taxon>
        <taxon>Arthropoda</taxon>
        <taxon>Hexapoda</taxon>
        <taxon>Insecta</taxon>
        <taxon>Pterygota</taxon>
        <taxon>Neoptera</taxon>
        <taxon>Endopterygota</taxon>
        <taxon>Coleoptera</taxon>
        <taxon>Polyphaga</taxon>
        <taxon>Cucujiformia</taxon>
        <taxon>Chrysomeloidea</taxon>
        <taxon>Cerambycidae</taxon>
        <taxon>Lamiinae</taxon>
        <taxon>Lamiini</taxon>
        <taxon>Anoplophora</taxon>
    </lineage>
</organism>
<sequence>MSRNILVLYCIIVTSLAQDDVTTKTFPDDFMFGTGSSSYQIEGAWNEDGKGENIWDHFTHTKPGRIPENANGDIACDSYHKYKEDVALLKDMGVNHYLFSLSWSRILVNGTTDTINQAGITYYKNLIKELKGNGIEPFVTLFYSDLPQTLQMQGGWIDSFIIETFANYARLCFEQFGDDVKYWLTFNDPKQLCLYGYGTGTMAPGIQEAAILDYKCSYIVIKAHATVWHVYDEEFRSKQNGKVSIAIETSWYEPNGNSTDNQEAAERKLQFTFGWFGNPVYNRDYPDIMKQLIGSRSQREHRRTSRLPVFTDEELEYVHGTYDFLGLNSFTSGLIEEPREEPEVAKPNYNDDCGVDEVENTWPSSGSSWLKITPWAMRKLLNWVKDTYDNPDVFIIANGVIDDGSSLNDEIRINYYRDYLSNVRNAMDDGVNVIGYTAWSFLDSFQWLGGYTERYGFYYVDFESENRTRTPKGSVEYFKKVISTRCLVDTCDET</sequence>
<evidence type="ECO:0000256" key="1">
    <source>
        <dbReference type="ARBA" id="ARBA00010838"/>
    </source>
</evidence>
<keyword evidence="4" id="KW-0325">Glycoprotein</keyword>
<comment type="subunit">
    <text evidence="2">Homodimer.</text>
</comment>
<feature type="signal peptide" evidence="7">
    <location>
        <begin position="1"/>
        <end position="17"/>
    </location>
</feature>
<evidence type="ECO:0000313" key="8">
    <source>
        <dbReference type="EMBL" id="JAB65444.1"/>
    </source>
</evidence>
<dbReference type="GeneID" id="108908423"/>
<gene>
    <name evidence="8" type="primary">LCTL</name>
</gene>
<reference evidence="8" key="1">
    <citation type="submission" date="2013-07" db="EMBL/GenBank/DDBJ databases">
        <title>Midgut Transcriptome Profiling of Anoplphora glabripennis, a Lignocellulose Degrading, Wood-Boring Cerambycid.</title>
        <authorList>
            <person name="Scully E.D."/>
            <person name="Hoover K."/>
            <person name="Carlson J.E."/>
            <person name="Tien M."/>
            <person name="Geib S.M."/>
        </authorList>
    </citation>
    <scope>NUCLEOTIDE SEQUENCE</scope>
</reference>
<evidence type="ECO:0000256" key="2">
    <source>
        <dbReference type="ARBA" id="ARBA00011738"/>
    </source>
</evidence>
<protein>
    <submittedName>
        <fullName evidence="8">Lactase-like protein</fullName>
    </submittedName>
</protein>
<evidence type="ECO:0000256" key="4">
    <source>
        <dbReference type="ARBA" id="ARBA00023180"/>
    </source>
</evidence>
<dbReference type="EMBL" id="GALX01003022">
    <property type="protein sequence ID" value="JAB65444.1"/>
    <property type="molecule type" value="Transcribed_RNA"/>
</dbReference>
<evidence type="ECO:0000256" key="3">
    <source>
        <dbReference type="ARBA" id="ARBA00022801"/>
    </source>
</evidence>